<evidence type="ECO:0000256" key="4">
    <source>
        <dbReference type="ARBA" id="ARBA00022801"/>
    </source>
</evidence>
<name>A0A9X1XV88_9BACL</name>
<feature type="transmembrane region" description="Helical" evidence="7">
    <location>
        <begin position="156"/>
        <end position="174"/>
    </location>
</feature>
<feature type="transmembrane region" description="Helical" evidence="7">
    <location>
        <begin position="61"/>
        <end position="80"/>
    </location>
</feature>
<feature type="transmembrane region" description="Helical" evidence="7">
    <location>
        <begin position="130"/>
        <end position="150"/>
    </location>
</feature>
<dbReference type="PANTHER" id="PTHR14969">
    <property type="entry name" value="SPHINGOSINE-1-PHOSPHATE PHOSPHOHYDROLASE"/>
    <property type="match status" value="1"/>
</dbReference>
<dbReference type="InterPro" id="IPR000326">
    <property type="entry name" value="PAP2/HPO"/>
</dbReference>
<dbReference type="InterPro" id="IPR036938">
    <property type="entry name" value="PAP2/HPO_sf"/>
</dbReference>
<feature type="domain" description="Phosphatidic acid phosphatase type 2/haloperoxidase" evidence="8">
    <location>
        <begin position="64"/>
        <end position="171"/>
    </location>
</feature>
<comment type="subcellular location">
    <subcellularLocation>
        <location evidence="1">Cell membrane</location>
        <topology evidence="1">Multi-pass membrane protein</topology>
    </subcellularLocation>
</comment>
<evidence type="ECO:0000313" key="9">
    <source>
        <dbReference type="EMBL" id="MCK8485969.1"/>
    </source>
</evidence>
<keyword evidence="6 7" id="KW-0472">Membrane</keyword>
<protein>
    <submittedName>
        <fullName evidence="9">Phosphatase PAP2 family protein</fullName>
    </submittedName>
</protein>
<dbReference type="GO" id="GO:0016787">
    <property type="term" value="F:hydrolase activity"/>
    <property type="evidence" value="ECO:0007669"/>
    <property type="project" value="UniProtKB-KW"/>
</dbReference>
<dbReference type="Gene3D" id="1.20.144.10">
    <property type="entry name" value="Phosphatidic acid phosphatase type 2/haloperoxidase"/>
    <property type="match status" value="1"/>
</dbReference>
<feature type="transmembrane region" description="Helical" evidence="7">
    <location>
        <begin position="30"/>
        <end position="55"/>
    </location>
</feature>
<dbReference type="AlphaFoldDB" id="A0A9X1XV88"/>
<reference evidence="9" key="1">
    <citation type="submission" date="2022-04" db="EMBL/GenBank/DDBJ databases">
        <authorList>
            <person name="Seo M.-J."/>
        </authorList>
    </citation>
    <scope>NUCLEOTIDE SEQUENCE</scope>
    <source>
        <strain evidence="9">MBLB2552</strain>
    </source>
</reference>
<evidence type="ECO:0000259" key="8">
    <source>
        <dbReference type="SMART" id="SM00014"/>
    </source>
</evidence>
<dbReference type="EMBL" id="JALPRK010000001">
    <property type="protein sequence ID" value="MCK8485969.1"/>
    <property type="molecule type" value="Genomic_DNA"/>
</dbReference>
<dbReference type="Pfam" id="PF01569">
    <property type="entry name" value="PAP2"/>
    <property type="match status" value="1"/>
</dbReference>
<keyword evidence="2" id="KW-1003">Cell membrane</keyword>
<dbReference type="PANTHER" id="PTHR14969:SF62">
    <property type="entry name" value="DECAPRENYLPHOSPHORYL-5-PHOSPHORIBOSE PHOSPHATASE RV3807C-RELATED"/>
    <property type="match status" value="1"/>
</dbReference>
<keyword evidence="10" id="KW-1185">Reference proteome</keyword>
<keyword evidence="4" id="KW-0378">Hydrolase</keyword>
<organism evidence="9 10">
    <name type="scientific">Paenibacillus mellifer</name>
    <dbReference type="NCBI Taxonomy" id="2937794"/>
    <lineage>
        <taxon>Bacteria</taxon>
        <taxon>Bacillati</taxon>
        <taxon>Bacillota</taxon>
        <taxon>Bacilli</taxon>
        <taxon>Bacillales</taxon>
        <taxon>Paenibacillaceae</taxon>
        <taxon>Paenibacillus</taxon>
    </lineage>
</organism>
<proteinExistence type="predicted"/>
<dbReference type="SMART" id="SM00014">
    <property type="entry name" value="acidPPc"/>
    <property type="match status" value="1"/>
</dbReference>
<dbReference type="GO" id="GO:0005886">
    <property type="term" value="C:plasma membrane"/>
    <property type="evidence" value="ECO:0007669"/>
    <property type="project" value="UniProtKB-SubCell"/>
</dbReference>
<sequence>MIRLFHKLQQLDRQLFVGINGRLHRSFLNFWLYHLTHLGGAWFTILSSLLIWLAAPQPWSKIGLQSCVALAISHLPVALVKKTYPRLRPYLTLPGTNTFRNPLTDHSFPSGHTTAIFSVTVPFMAAAPGLILVLLPLALLVAVSRIYLGLHYPSDTLAGAVIGSSVALGTVAIWA</sequence>
<accession>A0A9X1XV88</accession>
<evidence type="ECO:0000256" key="2">
    <source>
        <dbReference type="ARBA" id="ARBA00022475"/>
    </source>
</evidence>
<gene>
    <name evidence="9" type="ORF">M0651_02150</name>
</gene>
<evidence type="ECO:0000256" key="1">
    <source>
        <dbReference type="ARBA" id="ARBA00004651"/>
    </source>
</evidence>
<dbReference type="SUPFAM" id="SSF48317">
    <property type="entry name" value="Acid phosphatase/Vanadium-dependent haloperoxidase"/>
    <property type="match status" value="1"/>
</dbReference>
<dbReference type="RefSeq" id="WP_248550193.1">
    <property type="nucleotide sequence ID" value="NZ_JALPRK010000001.1"/>
</dbReference>
<keyword evidence="3 7" id="KW-0812">Transmembrane</keyword>
<evidence type="ECO:0000313" key="10">
    <source>
        <dbReference type="Proteomes" id="UP001139534"/>
    </source>
</evidence>
<dbReference type="Proteomes" id="UP001139534">
    <property type="component" value="Unassembled WGS sequence"/>
</dbReference>
<keyword evidence="5 7" id="KW-1133">Transmembrane helix</keyword>
<comment type="caution">
    <text evidence="9">The sequence shown here is derived from an EMBL/GenBank/DDBJ whole genome shotgun (WGS) entry which is preliminary data.</text>
</comment>
<evidence type="ECO:0000256" key="5">
    <source>
        <dbReference type="ARBA" id="ARBA00022989"/>
    </source>
</evidence>
<evidence type="ECO:0000256" key="6">
    <source>
        <dbReference type="ARBA" id="ARBA00023136"/>
    </source>
</evidence>
<evidence type="ECO:0000256" key="7">
    <source>
        <dbReference type="SAM" id="Phobius"/>
    </source>
</evidence>
<evidence type="ECO:0000256" key="3">
    <source>
        <dbReference type="ARBA" id="ARBA00022692"/>
    </source>
</evidence>